<dbReference type="AlphaFoldDB" id="I4D108"/>
<feature type="transmembrane region" description="Helical" evidence="2">
    <location>
        <begin position="33"/>
        <end position="53"/>
    </location>
</feature>
<dbReference type="STRING" id="646529.Desaci_0415"/>
<dbReference type="EMBL" id="CP003639">
    <property type="protein sequence ID" value="AFM39482.1"/>
    <property type="molecule type" value="Genomic_DNA"/>
</dbReference>
<sequence>MGSLENLKSLNRHKRLKRLRTLNYLMDWLRYNISTRSTIIIGVLLLLFFGFFLPFRAGKANNPNGNNSLKNLASAQVSNPASDNDLHRSTVLPAQTQTQSRTQTQKKTQAQTIAPTPEHSSKIKADFSNAIFVGDSITFGFKNSHNTPVKQDHVYAKIGAHVYEGIGLLGDNSDLIKSRCNGSVDYVFLMFGANDYGYDAKSYKQWYKELVEHSKKMFPDAKIILQSVMPMKSTPEQPQRNLEPEKMNRVVKTVAADENVKYLDVSQSIANAKSLLLADGLHFKPELYPLWISVIKANEKQLA</sequence>
<feature type="region of interest" description="Disordered" evidence="1">
    <location>
        <begin position="93"/>
        <end position="118"/>
    </location>
</feature>
<keyword evidence="2" id="KW-0472">Membrane</keyword>
<proteinExistence type="predicted"/>
<dbReference type="Pfam" id="PF13472">
    <property type="entry name" value="Lipase_GDSL_2"/>
    <property type="match status" value="1"/>
</dbReference>
<dbReference type="InterPro" id="IPR036514">
    <property type="entry name" value="SGNH_hydro_sf"/>
</dbReference>
<keyword evidence="5" id="KW-1185">Reference proteome</keyword>
<accession>I4D108</accession>
<dbReference type="HOGENOM" id="CLU_917434_0_0_9"/>
<feature type="domain" description="SGNH hydrolase-type esterase" evidence="3">
    <location>
        <begin position="132"/>
        <end position="288"/>
    </location>
</feature>
<reference evidence="4 5" key="1">
    <citation type="journal article" date="2012" name="J. Bacteriol.">
        <title>Complete genome sequences of Desulfosporosinus orientis DSM765T, Desulfosporosinus youngiae DSM17734T, Desulfosporosinus meridiei DSM13257T, and Desulfosporosinus acidiphilus DSM22704T.</title>
        <authorList>
            <person name="Pester M."/>
            <person name="Brambilla E."/>
            <person name="Alazard D."/>
            <person name="Rattei T."/>
            <person name="Weinmaier T."/>
            <person name="Han J."/>
            <person name="Lucas S."/>
            <person name="Lapidus A."/>
            <person name="Cheng J.F."/>
            <person name="Goodwin L."/>
            <person name="Pitluck S."/>
            <person name="Peters L."/>
            <person name="Ovchinnikova G."/>
            <person name="Teshima H."/>
            <person name="Detter J.C."/>
            <person name="Han C.S."/>
            <person name="Tapia R."/>
            <person name="Land M.L."/>
            <person name="Hauser L."/>
            <person name="Kyrpides N.C."/>
            <person name="Ivanova N.N."/>
            <person name="Pagani I."/>
            <person name="Huntmann M."/>
            <person name="Wei C.L."/>
            <person name="Davenport K.W."/>
            <person name="Daligault H."/>
            <person name="Chain P.S."/>
            <person name="Chen A."/>
            <person name="Mavromatis K."/>
            <person name="Markowitz V."/>
            <person name="Szeto E."/>
            <person name="Mikhailova N."/>
            <person name="Pati A."/>
            <person name="Wagner M."/>
            <person name="Woyke T."/>
            <person name="Ollivier B."/>
            <person name="Klenk H.P."/>
            <person name="Spring S."/>
            <person name="Loy A."/>
        </authorList>
    </citation>
    <scope>NUCLEOTIDE SEQUENCE [LARGE SCALE GENOMIC DNA]</scope>
    <source>
        <strain evidence="5">DSM 22704 / JCM 16185 / SJ4</strain>
    </source>
</reference>
<dbReference type="eggNOG" id="COG2755">
    <property type="taxonomic scope" value="Bacteria"/>
</dbReference>
<organism evidence="4 5">
    <name type="scientific">Desulfosporosinus acidiphilus (strain DSM 22704 / JCM 16185 / SJ4)</name>
    <dbReference type="NCBI Taxonomy" id="646529"/>
    <lineage>
        <taxon>Bacteria</taxon>
        <taxon>Bacillati</taxon>
        <taxon>Bacillota</taxon>
        <taxon>Clostridia</taxon>
        <taxon>Eubacteriales</taxon>
        <taxon>Desulfitobacteriaceae</taxon>
        <taxon>Desulfosporosinus</taxon>
    </lineage>
</organism>
<dbReference type="InterPro" id="IPR013830">
    <property type="entry name" value="SGNH_hydro"/>
</dbReference>
<protein>
    <submittedName>
        <fullName evidence="4">Lysophospholipase L1-like esterase</fullName>
    </submittedName>
</protein>
<gene>
    <name evidence="4" type="ordered locus">Desaci_0415</name>
</gene>
<evidence type="ECO:0000313" key="5">
    <source>
        <dbReference type="Proteomes" id="UP000002892"/>
    </source>
</evidence>
<dbReference type="Gene3D" id="3.40.50.1110">
    <property type="entry name" value="SGNH hydrolase"/>
    <property type="match status" value="1"/>
</dbReference>
<evidence type="ECO:0000256" key="1">
    <source>
        <dbReference type="SAM" id="MobiDB-lite"/>
    </source>
</evidence>
<dbReference type="KEGG" id="dai:Desaci_0415"/>
<dbReference type="PANTHER" id="PTHR30383">
    <property type="entry name" value="THIOESTERASE 1/PROTEASE 1/LYSOPHOSPHOLIPASE L1"/>
    <property type="match status" value="1"/>
</dbReference>
<keyword evidence="2" id="KW-0812">Transmembrane</keyword>
<evidence type="ECO:0000259" key="3">
    <source>
        <dbReference type="Pfam" id="PF13472"/>
    </source>
</evidence>
<dbReference type="InterPro" id="IPR051532">
    <property type="entry name" value="Ester_Hydrolysis_Enzymes"/>
</dbReference>
<evidence type="ECO:0000256" key="2">
    <source>
        <dbReference type="SAM" id="Phobius"/>
    </source>
</evidence>
<evidence type="ECO:0000313" key="4">
    <source>
        <dbReference type="EMBL" id="AFM39482.1"/>
    </source>
</evidence>
<dbReference type="Proteomes" id="UP000002892">
    <property type="component" value="Chromosome"/>
</dbReference>
<dbReference type="SUPFAM" id="SSF52266">
    <property type="entry name" value="SGNH hydrolase"/>
    <property type="match status" value="1"/>
</dbReference>
<keyword evidence="2" id="KW-1133">Transmembrane helix</keyword>
<dbReference type="RefSeq" id="WP_014825495.1">
    <property type="nucleotide sequence ID" value="NC_018068.1"/>
</dbReference>
<name>I4D108_DESAJ</name>
<feature type="compositionally biased region" description="Low complexity" evidence="1">
    <location>
        <begin position="94"/>
        <end position="116"/>
    </location>
</feature>